<evidence type="ECO:0000256" key="4">
    <source>
        <dbReference type="ARBA" id="ARBA00023136"/>
    </source>
</evidence>
<comment type="caution">
    <text evidence="7">The sequence shown here is derived from an EMBL/GenBank/DDBJ whole genome shotgun (WGS) entry which is preliminary data.</text>
</comment>
<feature type="transmembrane region" description="Helical" evidence="5">
    <location>
        <begin position="251"/>
        <end position="276"/>
    </location>
</feature>
<feature type="domain" description="ABC-2 type transporter transmembrane" evidence="6">
    <location>
        <begin position="19"/>
        <end position="401"/>
    </location>
</feature>
<comment type="subcellular location">
    <subcellularLocation>
        <location evidence="1">Membrane</location>
        <topology evidence="1">Multi-pass membrane protein</topology>
    </subcellularLocation>
</comment>
<proteinExistence type="predicted"/>
<dbReference type="PANTHER" id="PTHR43077:SF10">
    <property type="entry name" value="TRANSPORT PERMEASE PROTEIN"/>
    <property type="match status" value="1"/>
</dbReference>
<evidence type="ECO:0000259" key="6">
    <source>
        <dbReference type="Pfam" id="PF12698"/>
    </source>
</evidence>
<evidence type="ECO:0000256" key="5">
    <source>
        <dbReference type="SAM" id="Phobius"/>
    </source>
</evidence>
<evidence type="ECO:0000256" key="3">
    <source>
        <dbReference type="ARBA" id="ARBA00022989"/>
    </source>
</evidence>
<dbReference type="Proteomes" id="UP000767327">
    <property type="component" value="Unassembled WGS sequence"/>
</dbReference>
<dbReference type="Gene3D" id="3.40.1710.10">
    <property type="entry name" value="abc type-2 transporter like domain"/>
    <property type="match status" value="1"/>
</dbReference>
<feature type="transmembrane region" description="Helical" evidence="5">
    <location>
        <begin position="321"/>
        <end position="338"/>
    </location>
</feature>
<protein>
    <submittedName>
        <fullName evidence="7">ABC transporter permease</fullName>
    </submittedName>
</protein>
<sequence>MNTCKAALRILWSHKLYLFIYMFGLGTLMLVMGSSAITSADGQSGSTASLELVRPRIAVINTDGGKLGEGLSDYLAQTSHILPLSDDAQSLQDAVARNYVDLIVVIPSGYSQDFTSAAAAGERPPTVRTTVSYTSGSGSLAKINVDGYFSQVRTVLRSGQSQELSKAVDVVTKHIEDSPRNTSIDTVKTGDESGKSLANGFGLVMKLSIYPMFTAMTVCVSLLIGIFNTVETRRRLLAAPLKSVFLSVQQLLACLIIGLFCWLCYSVIALALVMPHNPGFSVVDAPSIGLPILTLLIFTLVSIAFGFMLGQFGISTSAANGVAVALGLVLMFTSGAAFDPSAMPDVMVAIGKLTPGWWFSISVDHALGISTASAEGSDVVGWLQSLGVMSAFGIAFLCIALAVGRHRSIHPISQVQKVTRLTEMG</sequence>
<dbReference type="GO" id="GO:0140359">
    <property type="term" value="F:ABC-type transporter activity"/>
    <property type="evidence" value="ECO:0007669"/>
    <property type="project" value="InterPro"/>
</dbReference>
<dbReference type="InterPro" id="IPR013525">
    <property type="entry name" value="ABC2_TM"/>
</dbReference>
<feature type="transmembrane region" description="Helical" evidence="5">
    <location>
        <begin position="209"/>
        <end position="230"/>
    </location>
</feature>
<feature type="transmembrane region" description="Helical" evidence="5">
    <location>
        <begin position="382"/>
        <end position="403"/>
    </location>
</feature>
<feature type="transmembrane region" description="Helical" evidence="5">
    <location>
        <begin position="288"/>
        <end position="309"/>
    </location>
</feature>
<dbReference type="Pfam" id="PF12698">
    <property type="entry name" value="ABC2_membrane_3"/>
    <property type="match status" value="1"/>
</dbReference>
<reference evidence="7" key="1">
    <citation type="journal article" date="2020" name="Biotechnol. Biofuels">
        <title>New insights from the biogas microbiome by comprehensive genome-resolved metagenomics of nearly 1600 species originating from multiple anaerobic digesters.</title>
        <authorList>
            <person name="Campanaro S."/>
            <person name="Treu L."/>
            <person name="Rodriguez-R L.M."/>
            <person name="Kovalovszki A."/>
            <person name="Ziels R.M."/>
            <person name="Maus I."/>
            <person name="Zhu X."/>
            <person name="Kougias P.G."/>
            <person name="Basile A."/>
            <person name="Luo G."/>
            <person name="Schluter A."/>
            <person name="Konstantinidis K.T."/>
            <person name="Angelidaki I."/>
        </authorList>
    </citation>
    <scope>NUCLEOTIDE SEQUENCE</scope>
    <source>
        <strain evidence="7">AS01afH2WH_6</strain>
    </source>
</reference>
<organism evidence="7 8">
    <name type="scientific">Bifidobacterium crudilactis</name>
    <dbReference type="NCBI Taxonomy" id="327277"/>
    <lineage>
        <taxon>Bacteria</taxon>
        <taxon>Bacillati</taxon>
        <taxon>Actinomycetota</taxon>
        <taxon>Actinomycetes</taxon>
        <taxon>Bifidobacteriales</taxon>
        <taxon>Bifidobacteriaceae</taxon>
        <taxon>Bifidobacterium</taxon>
    </lineage>
</organism>
<dbReference type="EMBL" id="JAAXZR010000027">
    <property type="protein sequence ID" value="NLT80428.1"/>
    <property type="molecule type" value="Genomic_DNA"/>
</dbReference>
<dbReference type="RefSeq" id="WP_273174615.1">
    <property type="nucleotide sequence ID" value="NZ_JAAXZR010000027.1"/>
</dbReference>
<reference evidence="7" key="2">
    <citation type="submission" date="2020-01" db="EMBL/GenBank/DDBJ databases">
        <authorList>
            <person name="Campanaro S."/>
        </authorList>
    </citation>
    <scope>NUCLEOTIDE SEQUENCE</scope>
    <source>
        <strain evidence="7">AS01afH2WH_6</strain>
    </source>
</reference>
<feature type="transmembrane region" description="Helical" evidence="5">
    <location>
        <begin position="16"/>
        <end position="37"/>
    </location>
</feature>
<keyword evidence="2 5" id="KW-0812">Transmembrane</keyword>
<evidence type="ECO:0000256" key="2">
    <source>
        <dbReference type="ARBA" id="ARBA00022692"/>
    </source>
</evidence>
<name>A0A971D0C6_9BIFI</name>
<accession>A0A971D0C6</accession>
<dbReference type="InterPro" id="IPR051328">
    <property type="entry name" value="T7SS_ABC-Transporter"/>
</dbReference>
<evidence type="ECO:0000313" key="7">
    <source>
        <dbReference type="EMBL" id="NLT80428.1"/>
    </source>
</evidence>
<dbReference type="PANTHER" id="PTHR43077">
    <property type="entry name" value="TRANSPORT PERMEASE YVFS-RELATED"/>
    <property type="match status" value="1"/>
</dbReference>
<dbReference type="GO" id="GO:0016020">
    <property type="term" value="C:membrane"/>
    <property type="evidence" value="ECO:0007669"/>
    <property type="project" value="UniProtKB-SubCell"/>
</dbReference>
<gene>
    <name evidence="7" type="ORF">GXW98_09150</name>
</gene>
<keyword evidence="3 5" id="KW-1133">Transmembrane helix</keyword>
<keyword evidence="4 5" id="KW-0472">Membrane</keyword>
<evidence type="ECO:0000313" key="8">
    <source>
        <dbReference type="Proteomes" id="UP000767327"/>
    </source>
</evidence>
<evidence type="ECO:0000256" key="1">
    <source>
        <dbReference type="ARBA" id="ARBA00004141"/>
    </source>
</evidence>
<dbReference type="AlphaFoldDB" id="A0A971D0C6"/>